<dbReference type="PANTHER" id="PTHR35007:SF3">
    <property type="entry name" value="POSSIBLE CONSERVED ALANINE RICH MEMBRANE PROTEIN"/>
    <property type="match status" value="1"/>
</dbReference>
<name>A0ABQ7FDB3_9ACTN</name>
<evidence type="ECO:0000256" key="1">
    <source>
        <dbReference type="ARBA" id="ARBA00004651"/>
    </source>
</evidence>
<feature type="transmembrane region" description="Helical" evidence="6">
    <location>
        <begin position="224"/>
        <end position="243"/>
    </location>
</feature>
<evidence type="ECO:0000313" key="9">
    <source>
        <dbReference type="Proteomes" id="UP000621266"/>
    </source>
</evidence>
<keyword evidence="4 6" id="KW-1133">Transmembrane helix</keyword>
<keyword evidence="2" id="KW-1003">Cell membrane</keyword>
<gene>
    <name evidence="8" type="ORF">GCU69_22975</name>
</gene>
<dbReference type="Proteomes" id="UP000621266">
    <property type="component" value="Unassembled WGS sequence"/>
</dbReference>
<dbReference type="InterPro" id="IPR018076">
    <property type="entry name" value="T2SS_GspF_dom"/>
</dbReference>
<comment type="subcellular location">
    <subcellularLocation>
        <location evidence="1">Cell membrane</location>
        <topology evidence="1">Multi-pass membrane protein</topology>
    </subcellularLocation>
</comment>
<evidence type="ECO:0000256" key="4">
    <source>
        <dbReference type="ARBA" id="ARBA00022989"/>
    </source>
</evidence>
<sequence length="304" mass="31609">MGAAFDPGTWTGFAVACGLLFGLGLVAIGYGAVRREVRDGRPALWRRVAGRLPANWTTRRVTISVAAGVVAGALTTWPVAAVLTTVAMLTLPGLLGPDRAAARRTERMEALATWTEMLRDTLSAAAGLEQAVLATADIAPAALERETQQLAAAVRSGEPLPSALRAFAVDVDDPLVDVVVAALVMAAQEQTSRLGPLLGELAESVREQVAMRQRIDAGRASVRTGLRITVIVTVGMATGLVIFNRPYLDPFNTLTGQAVLTAVGALFAASFAYLTAIGRIQEPVRLVAPGSSRAATGSAAGGTR</sequence>
<evidence type="ECO:0000256" key="2">
    <source>
        <dbReference type="ARBA" id="ARBA00022475"/>
    </source>
</evidence>
<evidence type="ECO:0000313" key="8">
    <source>
        <dbReference type="EMBL" id="KAF4406815.1"/>
    </source>
</evidence>
<accession>A0ABQ7FDB3</accession>
<dbReference type="InterPro" id="IPR042094">
    <property type="entry name" value="T2SS_GspF_sf"/>
</dbReference>
<dbReference type="RefSeq" id="WP_156207040.1">
    <property type="nucleotide sequence ID" value="NZ_WHPN01000350.1"/>
</dbReference>
<evidence type="ECO:0000256" key="6">
    <source>
        <dbReference type="SAM" id="Phobius"/>
    </source>
</evidence>
<proteinExistence type="predicted"/>
<keyword evidence="5 6" id="KW-0472">Membrane</keyword>
<keyword evidence="3 6" id="KW-0812">Transmembrane</keyword>
<feature type="domain" description="Type II secretion system protein GspF" evidence="7">
    <location>
        <begin position="115"/>
        <end position="240"/>
    </location>
</feature>
<dbReference type="PANTHER" id="PTHR35007">
    <property type="entry name" value="INTEGRAL MEMBRANE PROTEIN-RELATED"/>
    <property type="match status" value="1"/>
</dbReference>
<comment type="caution">
    <text evidence="8">The sequence shown here is derived from an EMBL/GenBank/DDBJ whole genome shotgun (WGS) entry which is preliminary data.</text>
</comment>
<dbReference type="Pfam" id="PF00482">
    <property type="entry name" value="T2SSF"/>
    <property type="match status" value="1"/>
</dbReference>
<feature type="transmembrane region" description="Helical" evidence="6">
    <location>
        <begin position="12"/>
        <end position="33"/>
    </location>
</feature>
<evidence type="ECO:0000256" key="3">
    <source>
        <dbReference type="ARBA" id="ARBA00022692"/>
    </source>
</evidence>
<evidence type="ECO:0000256" key="5">
    <source>
        <dbReference type="ARBA" id="ARBA00023136"/>
    </source>
</evidence>
<protein>
    <submittedName>
        <fullName evidence="8">Type II secretion system F family protein</fullName>
    </submittedName>
</protein>
<dbReference type="EMBL" id="WHPN01000350">
    <property type="protein sequence ID" value="KAF4406815.1"/>
    <property type="molecule type" value="Genomic_DNA"/>
</dbReference>
<feature type="transmembrane region" description="Helical" evidence="6">
    <location>
        <begin position="255"/>
        <end position="276"/>
    </location>
</feature>
<reference evidence="8 9" key="1">
    <citation type="submission" date="2019-10" db="EMBL/GenBank/DDBJ databases">
        <title>Streptomyces tenebrisbrunneis sp.nov., an endogenous actinomycete isolated from of Lycium ruthenicum.</title>
        <authorList>
            <person name="Ma L."/>
        </authorList>
    </citation>
    <scope>NUCLEOTIDE SEQUENCE [LARGE SCALE GENOMIC DNA]</scope>
    <source>
        <strain evidence="8 9">TRM 66187</strain>
    </source>
</reference>
<evidence type="ECO:0000259" key="7">
    <source>
        <dbReference type="Pfam" id="PF00482"/>
    </source>
</evidence>
<dbReference type="Gene3D" id="1.20.81.30">
    <property type="entry name" value="Type II secretion system (T2SS), domain F"/>
    <property type="match status" value="1"/>
</dbReference>
<keyword evidence="9" id="KW-1185">Reference proteome</keyword>
<organism evidence="8 9">
    <name type="scientific">Streptomyces lycii</name>
    <dbReference type="NCBI Taxonomy" id="2654337"/>
    <lineage>
        <taxon>Bacteria</taxon>
        <taxon>Bacillati</taxon>
        <taxon>Actinomycetota</taxon>
        <taxon>Actinomycetes</taxon>
        <taxon>Kitasatosporales</taxon>
        <taxon>Streptomycetaceae</taxon>
        <taxon>Streptomyces</taxon>
    </lineage>
</organism>